<dbReference type="Pfam" id="PF13489">
    <property type="entry name" value="Methyltransf_23"/>
    <property type="match status" value="1"/>
</dbReference>
<dbReference type="PANTHER" id="PTHR43861:SF1">
    <property type="entry name" value="TRANS-ACONITATE 2-METHYLTRANSFERASE"/>
    <property type="match status" value="1"/>
</dbReference>
<evidence type="ECO:0000313" key="1">
    <source>
        <dbReference type="EMBL" id="MFD3262410.1"/>
    </source>
</evidence>
<dbReference type="GO" id="GO:0008168">
    <property type="term" value="F:methyltransferase activity"/>
    <property type="evidence" value="ECO:0007669"/>
    <property type="project" value="UniProtKB-KW"/>
</dbReference>
<protein>
    <submittedName>
        <fullName evidence="1">Class I SAM-dependent methyltransferase</fullName>
    </submittedName>
</protein>
<dbReference type="GO" id="GO:0032259">
    <property type="term" value="P:methylation"/>
    <property type="evidence" value="ECO:0007669"/>
    <property type="project" value="UniProtKB-KW"/>
</dbReference>
<name>A0ABW6CHK2_9CAUL</name>
<keyword evidence="1" id="KW-0808">Transferase</keyword>
<dbReference type="RefSeq" id="WP_377366614.1">
    <property type="nucleotide sequence ID" value="NZ_JAOTJD010000001.1"/>
</dbReference>
<keyword evidence="1" id="KW-0489">Methyltransferase</keyword>
<dbReference type="EMBL" id="JAOTJD010000001">
    <property type="protein sequence ID" value="MFD3262410.1"/>
    <property type="molecule type" value="Genomic_DNA"/>
</dbReference>
<proteinExistence type="predicted"/>
<dbReference type="InterPro" id="IPR029063">
    <property type="entry name" value="SAM-dependent_MTases_sf"/>
</dbReference>
<organism evidence="1 2">
    <name type="scientific">Phenylobacterium ferrooxidans</name>
    <dbReference type="NCBI Taxonomy" id="2982689"/>
    <lineage>
        <taxon>Bacteria</taxon>
        <taxon>Pseudomonadati</taxon>
        <taxon>Pseudomonadota</taxon>
        <taxon>Alphaproteobacteria</taxon>
        <taxon>Caulobacterales</taxon>
        <taxon>Caulobacteraceae</taxon>
        <taxon>Phenylobacterium</taxon>
    </lineage>
</organism>
<dbReference type="CDD" id="cd02440">
    <property type="entry name" value="AdoMet_MTases"/>
    <property type="match status" value="1"/>
</dbReference>
<keyword evidence="2" id="KW-1185">Reference proteome</keyword>
<dbReference type="SUPFAM" id="SSF53335">
    <property type="entry name" value="S-adenosyl-L-methionine-dependent methyltransferases"/>
    <property type="match status" value="1"/>
</dbReference>
<gene>
    <name evidence="1" type="ORF">OCL97_00350</name>
</gene>
<evidence type="ECO:0000313" key="2">
    <source>
        <dbReference type="Proteomes" id="UP001598130"/>
    </source>
</evidence>
<reference evidence="1 2" key="1">
    <citation type="submission" date="2022-09" db="EMBL/GenBank/DDBJ databases">
        <title>New species of Phenylobacterium.</title>
        <authorList>
            <person name="Mieszkin S."/>
        </authorList>
    </citation>
    <scope>NUCLEOTIDE SEQUENCE [LARGE SCALE GENOMIC DNA]</scope>
    <source>
        <strain evidence="1 2">HK31-G</strain>
    </source>
</reference>
<sequence length="194" mass="21061">MSTGYYDDNAERFFADTAFVDLSEGRSRFVAALPPGGRILDAGCGSGRDALAFHELGFEVTAFDGSTAMVTRASALTGLAVLHLSFAEVAWREAFDGIWANASLLHVPRRDLPDIMRRLRAALVPGGVWELSFKLGSGERHTPGRLFTDLDEPAARALIHEVGGLETLAITVSYDVRPGRETEGWTNVLVRRVG</sequence>
<comment type="caution">
    <text evidence="1">The sequence shown here is derived from an EMBL/GenBank/DDBJ whole genome shotgun (WGS) entry which is preliminary data.</text>
</comment>
<dbReference type="PANTHER" id="PTHR43861">
    <property type="entry name" value="TRANS-ACONITATE 2-METHYLTRANSFERASE-RELATED"/>
    <property type="match status" value="1"/>
</dbReference>
<dbReference type="Proteomes" id="UP001598130">
    <property type="component" value="Unassembled WGS sequence"/>
</dbReference>
<dbReference type="Gene3D" id="3.40.50.150">
    <property type="entry name" value="Vaccinia Virus protein VP39"/>
    <property type="match status" value="1"/>
</dbReference>
<accession>A0ABW6CHK2</accession>